<keyword evidence="9" id="KW-1185">Reference proteome</keyword>
<dbReference type="InterPro" id="IPR001138">
    <property type="entry name" value="Zn2Cys6_DnaBD"/>
</dbReference>
<dbReference type="RefSeq" id="XP_022476828.1">
    <property type="nucleotide sequence ID" value="XM_022616687.1"/>
</dbReference>
<evidence type="ECO:0000259" key="7">
    <source>
        <dbReference type="PROSITE" id="PS50048"/>
    </source>
</evidence>
<keyword evidence="4" id="KW-0804">Transcription</keyword>
<dbReference type="InterPro" id="IPR051089">
    <property type="entry name" value="prtT"/>
</dbReference>
<dbReference type="GeneID" id="34558197"/>
<feature type="region of interest" description="Disordered" evidence="6">
    <location>
        <begin position="142"/>
        <end position="191"/>
    </location>
</feature>
<evidence type="ECO:0000256" key="1">
    <source>
        <dbReference type="ARBA" id="ARBA00004123"/>
    </source>
</evidence>
<proteinExistence type="predicted"/>
<evidence type="ECO:0000313" key="8">
    <source>
        <dbReference type="EMBL" id="OHE99682.1"/>
    </source>
</evidence>
<evidence type="ECO:0000256" key="4">
    <source>
        <dbReference type="ARBA" id="ARBA00023163"/>
    </source>
</evidence>
<evidence type="ECO:0000313" key="9">
    <source>
        <dbReference type="Proteomes" id="UP000176998"/>
    </source>
</evidence>
<dbReference type="CDD" id="cd00067">
    <property type="entry name" value="GAL4"/>
    <property type="match status" value="1"/>
</dbReference>
<evidence type="ECO:0000256" key="5">
    <source>
        <dbReference type="ARBA" id="ARBA00023242"/>
    </source>
</evidence>
<feature type="region of interest" description="Disordered" evidence="6">
    <location>
        <begin position="689"/>
        <end position="717"/>
    </location>
</feature>
<keyword evidence="3" id="KW-0238">DNA-binding</keyword>
<organism evidence="8 9">
    <name type="scientific">Colletotrichum orchidophilum</name>
    <dbReference type="NCBI Taxonomy" id="1209926"/>
    <lineage>
        <taxon>Eukaryota</taxon>
        <taxon>Fungi</taxon>
        <taxon>Dikarya</taxon>
        <taxon>Ascomycota</taxon>
        <taxon>Pezizomycotina</taxon>
        <taxon>Sordariomycetes</taxon>
        <taxon>Hypocreomycetidae</taxon>
        <taxon>Glomerellales</taxon>
        <taxon>Glomerellaceae</taxon>
        <taxon>Colletotrichum</taxon>
    </lineage>
</organism>
<dbReference type="EMBL" id="MJBS01000034">
    <property type="protein sequence ID" value="OHE99682.1"/>
    <property type="molecule type" value="Genomic_DNA"/>
</dbReference>
<evidence type="ECO:0000256" key="2">
    <source>
        <dbReference type="ARBA" id="ARBA00023015"/>
    </source>
</evidence>
<evidence type="ECO:0000256" key="3">
    <source>
        <dbReference type="ARBA" id="ARBA00023125"/>
    </source>
</evidence>
<dbReference type="STRING" id="1209926.A0A1G4BEB8"/>
<dbReference type="GO" id="GO:0008270">
    <property type="term" value="F:zinc ion binding"/>
    <property type="evidence" value="ECO:0007669"/>
    <property type="project" value="InterPro"/>
</dbReference>
<dbReference type="SMART" id="SM00066">
    <property type="entry name" value="GAL4"/>
    <property type="match status" value="1"/>
</dbReference>
<dbReference type="PANTHER" id="PTHR31845">
    <property type="entry name" value="FINGER DOMAIN PROTEIN, PUTATIVE-RELATED"/>
    <property type="match status" value="1"/>
</dbReference>
<dbReference type="Pfam" id="PF00172">
    <property type="entry name" value="Zn_clus"/>
    <property type="match status" value="1"/>
</dbReference>
<dbReference type="Gene3D" id="4.10.240.10">
    <property type="entry name" value="Zn(2)-C6 fungal-type DNA-binding domain"/>
    <property type="match status" value="1"/>
</dbReference>
<dbReference type="Proteomes" id="UP000176998">
    <property type="component" value="Unassembled WGS sequence"/>
</dbReference>
<name>A0A1G4BEB8_9PEZI</name>
<dbReference type="CDD" id="cd12148">
    <property type="entry name" value="fungal_TF_MHR"/>
    <property type="match status" value="1"/>
</dbReference>
<dbReference type="PANTHER" id="PTHR31845:SF17">
    <property type="entry name" value="ZN(II)2CYS6 TRANSCRIPTION FACTOR (EUROFUNG)"/>
    <property type="match status" value="1"/>
</dbReference>
<feature type="region of interest" description="Disordered" evidence="6">
    <location>
        <begin position="221"/>
        <end position="248"/>
    </location>
</feature>
<feature type="compositionally biased region" description="Acidic residues" evidence="6">
    <location>
        <begin position="174"/>
        <end position="183"/>
    </location>
</feature>
<dbReference type="PROSITE" id="PS50048">
    <property type="entry name" value="ZN2_CY6_FUNGAL_2"/>
    <property type="match status" value="1"/>
</dbReference>
<dbReference type="InterPro" id="IPR036864">
    <property type="entry name" value="Zn2-C6_fun-type_DNA-bd_sf"/>
</dbReference>
<reference evidence="8 9" key="1">
    <citation type="submission" date="2016-09" db="EMBL/GenBank/DDBJ databases">
        <authorList>
            <person name="Capua I."/>
            <person name="De Benedictis P."/>
            <person name="Joannis T."/>
            <person name="Lombin L.H."/>
            <person name="Cattoli G."/>
        </authorList>
    </citation>
    <scope>NUCLEOTIDE SEQUENCE [LARGE SCALE GENOMIC DNA]</scope>
    <source>
        <strain evidence="8 9">IMI 309357</strain>
    </source>
</reference>
<dbReference type="GO" id="GO:0000981">
    <property type="term" value="F:DNA-binding transcription factor activity, RNA polymerase II-specific"/>
    <property type="evidence" value="ECO:0007669"/>
    <property type="project" value="InterPro"/>
</dbReference>
<dbReference type="GO" id="GO:0000976">
    <property type="term" value="F:transcription cis-regulatory region binding"/>
    <property type="evidence" value="ECO:0007669"/>
    <property type="project" value="TreeGrafter"/>
</dbReference>
<comment type="caution">
    <text evidence="8">The sequence shown here is derived from an EMBL/GenBank/DDBJ whole genome shotgun (WGS) entry which is preliminary data.</text>
</comment>
<comment type="subcellular location">
    <subcellularLocation>
        <location evidence="1">Nucleus</location>
    </subcellularLocation>
</comment>
<dbReference type="AlphaFoldDB" id="A0A1G4BEB8"/>
<sequence length="793" mass="87186">MIPASRESHDEPPTLPDGWCLAFPFNQVDFSSPLEKNACSSVPTQIAACNVLKLLTETARVHPGSSHLPLTWMEDPQSLRPKQAACLVCRRSKIKCDYSPHENKCKRCIQLDSECIEQAIKRARTGEHNSEDDKAIGSLQALLEGSRNPRSTTASSHLRRGSSHFNSPDQPDLSSDEDDDLDNTPDSNTYMSLHHHNEESLAIDDAENPLQLLARASNLQLSPKPISGLSPKQSGPRAGRKKQVEQPDEDLEIQSFFTSVRVNFDVGDDIDPITMGLVTEEEAESLFALWGLDPKIYTPSFTRSRSAFLCTSIMAASALFLPSAGALSKRLSNHCKTLAHRVIANRHKSVEIVLAFMVNVPWMFPGQHSTDDETCWYVNMAATIAIDLSLNKLLIPTEVVGSGSNMALSRGDCLDPRAALAMDGFSHIEHTSDLGQRLLRRRERCWIALFVLERGMSLARGRPYTVPITRVIKDCDQWHRSSIADPMDGHLVSMAVLRRDLDGLLNTVRALCDGSQGISTDGGLIAQSIQSAIERFFDQWLTEWGYAIGIGPQRRLPPYVEILVTHTRLSTYGGVINHPTAPMEVRQFFRTAGLSSAVTVMRAAIQGESQLQSIPNNTTIMVSFAACFALTLSAYATGSSNLAPSIRNLIEETAAVLERIGSATKHRNGLSTLYGKYLRHIVRKAATAMDGQPQTSMHPDPTIPRTGQLGTPSSAVAASPPVNSIGPPVSQPPYMESQLWPGTLQFSAMSDDQIAEVLNQPGNEFDPSFAGLSWDDMNNFDWLSWPNLTEFGF</sequence>
<dbReference type="OrthoDB" id="3429912at2759"/>
<keyword evidence="2" id="KW-0805">Transcription regulation</keyword>
<dbReference type="GO" id="GO:0005634">
    <property type="term" value="C:nucleus"/>
    <property type="evidence" value="ECO:0007669"/>
    <property type="project" value="UniProtKB-SubCell"/>
</dbReference>
<gene>
    <name evidence="8" type="ORF">CORC01_05040</name>
</gene>
<protein>
    <recommendedName>
        <fullName evidence="7">Zn(2)-C6 fungal-type domain-containing protein</fullName>
    </recommendedName>
</protein>
<dbReference type="PROSITE" id="PS00463">
    <property type="entry name" value="ZN2_CY6_FUNGAL_1"/>
    <property type="match status" value="1"/>
</dbReference>
<evidence type="ECO:0000256" key="6">
    <source>
        <dbReference type="SAM" id="MobiDB-lite"/>
    </source>
</evidence>
<feature type="domain" description="Zn(2)-C6 fungal-type" evidence="7">
    <location>
        <begin position="85"/>
        <end position="117"/>
    </location>
</feature>
<accession>A0A1G4BEB8</accession>
<keyword evidence="5" id="KW-0539">Nucleus</keyword>
<dbReference type="SUPFAM" id="SSF57701">
    <property type="entry name" value="Zn2/Cys6 DNA-binding domain"/>
    <property type="match status" value="1"/>
</dbReference>